<protein>
    <submittedName>
        <fullName evidence="7">General L-amino acid transport system substrate-binding protein</fullName>
    </submittedName>
</protein>
<evidence type="ECO:0000259" key="6">
    <source>
        <dbReference type="SMART" id="SM00062"/>
    </source>
</evidence>
<gene>
    <name evidence="7" type="ORF">EDC65_5464</name>
</gene>
<comment type="similarity">
    <text evidence="1 4">Belongs to the bacterial solute-binding protein 3 family.</text>
</comment>
<dbReference type="PROSITE" id="PS01039">
    <property type="entry name" value="SBP_BACTERIAL_3"/>
    <property type="match status" value="1"/>
</dbReference>
<keyword evidence="8" id="KW-1185">Reference proteome</keyword>
<dbReference type="CDD" id="cd13692">
    <property type="entry name" value="PBP2_BztA"/>
    <property type="match status" value="1"/>
</dbReference>
<comment type="caution">
    <text evidence="7">The sequence shown here is derived from an EMBL/GenBank/DDBJ whole genome shotgun (WGS) entry which is preliminary data.</text>
</comment>
<evidence type="ECO:0000256" key="5">
    <source>
        <dbReference type="SAM" id="SignalP"/>
    </source>
</evidence>
<evidence type="ECO:0000256" key="4">
    <source>
        <dbReference type="RuleBase" id="RU003744"/>
    </source>
</evidence>
<name>A0A3N1KTY0_9PROT</name>
<evidence type="ECO:0000313" key="7">
    <source>
        <dbReference type="EMBL" id="ROP80815.1"/>
    </source>
</evidence>
<dbReference type="GO" id="GO:0006865">
    <property type="term" value="P:amino acid transport"/>
    <property type="evidence" value="ECO:0007669"/>
    <property type="project" value="TreeGrafter"/>
</dbReference>
<dbReference type="InterPro" id="IPR018313">
    <property type="entry name" value="SBP_3_CS"/>
</dbReference>
<organism evidence="7 8">
    <name type="scientific">Stella humosa</name>
    <dbReference type="NCBI Taxonomy" id="94"/>
    <lineage>
        <taxon>Bacteria</taxon>
        <taxon>Pseudomonadati</taxon>
        <taxon>Pseudomonadota</taxon>
        <taxon>Alphaproteobacteria</taxon>
        <taxon>Rhodospirillales</taxon>
        <taxon>Stellaceae</taxon>
        <taxon>Stella</taxon>
    </lineage>
</organism>
<feature type="signal peptide" evidence="5">
    <location>
        <begin position="1"/>
        <end position="20"/>
    </location>
</feature>
<feature type="domain" description="Solute-binding protein family 3/N-terminal" evidence="6">
    <location>
        <begin position="38"/>
        <end position="268"/>
    </location>
</feature>
<dbReference type="PANTHER" id="PTHR30085:SF7">
    <property type="entry name" value="AMINO-ACID ABC TRANSPORTER-BINDING PROTEIN YHDW-RELATED"/>
    <property type="match status" value="1"/>
</dbReference>
<dbReference type="PANTHER" id="PTHR30085">
    <property type="entry name" value="AMINO ACID ABC TRANSPORTER PERMEASE"/>
    <property type="match status" value="1"/>
</dbReference>
<reference evidence="7 8" key="1">
    <citation type="submission" date="2018-11" db="EMBL/GenBank/DDBJ databases">
        <title>Genomic Encyclopedia of Type Strains, Phase IV (KMG-IV): sequencing the most valuable type-strain genomes for metagenomic binning, comparative biology and taxonomic classification.</title>
        <authorList>
            <person name="Goeker M."/>
        </authorList>
    </citation>
    <scope>NUCLEOTIDE SEQUENCE [LARGE SCALE GENOMIC DNA]</scope>
    <source>
        <strain evidence="7 8">DSM 5900</strain>
    </source>
</reference>
<dbReference type="InterPro" id="IPR001638">
    <property type="entry name" value="Solute-binding_3/MltF_N"/>
</dbReference>
<feature type="chain" id="PRO_5018118875" evidence="5">
    <location>
        <begin position="21"/>
        <end position="343"/>
    </location>
</feature>
<evidence type="ECO:0000256" key="2">
    <source>
        <dbReference type="ARBA" id="ARBA00022448"/>
    </source>
</evidence>
<dbReference type="SUPFAM" id="SSF53850">
    <property type="entry name" value="Periplasmic binding protein-like II"/>
    <property type="match status" value="1"/>
</dbReference>
<proteinExistence type="inferred from homology"/>
<dbReference type="Gene3D" id="3.40.190.10">
    <property type="entry name" value="Periplasmic binding protein-like II"/>
    <property type="match status" value="2"/>
</dbReference>
<evidence type="ECO:0000256" key="3">
    <source>
        <dbReference type="ARBA" id="ARBA00022729"/>
    </source>
</evidence>
<dbReference type="Pfam" id="PF00497">
    <property type="entry name" value="SBP_bac_3"/>
    <property type="match status" value="1"/>
</dbReference>
<dbReference type="Proteomes" id="UP000278222">
    <property type="component" value="Unassembled WGS sequence"/>
</dbReference>
<evidence type="ECO:0000256" key="1">
    <source>
        <dbReference type="ARBA" id="ARBA00010333"/>
    </source>
</evidence>
<dbReference type="InterPro" id="IPR051455">
    <property type="entry name" value="Bact_solute-bind_prot3"/>
</dbReference>
<evidence type="ECO:0000313" key="8">
    <source>
        <dbReference type="Proteomes" id="UP000278222"/>
    </source>
</evidence>
<accession>A0A3N1KTY0</accession>
<keyword evidence="2" id="KW-0813">Transport</keyword>
<dbReference type="EMBL" id="RJKX01000020">
    <property type="protein sequence ID" value="ROP80815.1"/>
    <property type="molecule type" value="Genomic_DNA"/>
</dbReference>
<dbReference type="SMART" id="SM00062">
    <property type="entry name" value="PBPb"/>
    <property type="match status" value="1"/>
</dbReference>
<dbReference type="AlphaFoldDB" id="A0A3N1KTY0"/>
<sequence length="343" mass="37211">MKRATIAGILTIGASLVAGAAASAADGPTLAAVKQRGHLSCGADGNRPGISAPDAKGEWRGFDVDFCRVVAAAVFGDPTKVKFIPLTTVQRFPSLQSGEIDVLSRSTTVNLTRDAALGFDFSPVTMYAHTALMVHKSLGVKSGKELDGASVCVPPGSSIERNVADFWQQNKIKYQPVVIENLKELNDAYLANRCDVVSNFLPGLATIRAYQAAKPEDHIILPDVLLKEPLAIAFRQGDPQWKDIVTWSVFATFEAEEKGITSKNVDQSLKSSDPEVQRLLGVTADLGEKLGVPKDFVYQIIKKVGNYEEIWEKNVGKDSPLKLDRGLNKLWRDGGVLYSPPFQ</sequence>
<dbReference type="OrthoDB" id="9777941at2"/>
<keyword evidence="3 5" id="KW-0732">Signal</keyword>
<dbReference type="RefSeq" id="WP_123695695.1">
    <property type="nucleotide sequence ID" value="NZ_AP019700.1"/>
</dbReference>